<organism evidence="1">
    <name type="scientific">Pseudomonas putida</name>
    <name type="common">Arthrobacter siderocapsulatus</name>
    <dbReference type="NCBI Taxonomy" id="303"/>
    <lineage>
        <taxon>Bacteria</taxon>
        <taxon>Pseudomonadati</taxon>
        <taxon>Pseudomonadota</taxon>
        <taxon>Gammaproteobacteria</taxon>
        <taxon>Pseudomonadales</taxon>
        <taxon>Pseudomonadaceae</taxon>
        <taxon>Pseudomonas</taxon>
    </lineage>
</organism>
<dbReference type="EMBL" id="MN310372">
    <property type="protein sequence ID" value="QFX76598.1"/>
    <property type="molecule type" value="Genomic_DNA"/>
</dbReference>
<protein>
    <submittedName>
        <fullName evidence="1">Uncharacterized protein</fullName>
    </submittedName>
</protein>
<reference evidence="1" key="1">
    <citation type="submission" date="2019-08" db="EMBL/GenBank/DDBJ databases">
        <authorList>
            <person name="Zhou D."/>
            <person name="Chen F."/>
        </authorList>
    </citation>
    <scope>NUCLEOTIDE SEQUENCE</scope>
    <source>
        <strain evidence="1">150716811</strain>
        <plasmid evidence="1">p716811-VIM</plasmid>
    </source>
</reference>
<accession>A0A6B7PYD6</accession>
<proteinExistence type="predicted"/>
<sequence>MSHGVKLTLKAREDDLASLEALVGSMLDQVETKFEGELDVDE</sequence>
<geneLocation type="plasmid" evidence="1">
    <name>p716811-VIM</name>
</geneLocation>
<evidence type="ECO:0000313" key="1">
    <source>
        <dbReference type="EMBL" id="QFX76598.1"/>
    </source>
</evidence>
<dbReference type="AlphaFoldDB" id="A0A6B7PYD6"/>
<name>A0A6B7PYD6_PSEPU</name>
<keyword evidence="1" id="KW-0614">Plasmid</keyword>